<dbReference type="GO" id="GO:0008270">
    <property type="term" value="F:zinc ion binding"/>
    <property type="evidence" value="ECO:0007669"/>
    <property type="project" value="UniProtKB-KW"/>
</dbReference>
<evidence type="ECO:0000313" key="6">
    <source>
        <dbReference type="Proteomes" id="UP001381693"/>
    </source>
</evidence>
<feature type="coiled-coil region" evidence="2">
    <location>
        <begin position="551"/>
        <end position="585"/>
    </location>
</feature>
<protein>
    <recommendedName>
        <fullName evidence="4">C2H2-type domain-containing protein</fullName>
    </recommendedName>
</protein>
<dbReference type="InterPro" id="IPR013087">
    <property type="entry name" value="Znf_C2H2_type"/>
</dbReference>
<keyword evidence="1" id="KW-0863">Zinc-finger</keyword>
<proteinExistence type="predicted"/>
<feature type="compositionally biased region" description="Basic and acidic residues" evidence="3">
    <location>
        <begin position="278"/>
        <end position="292"/>
    </location>
</feature>
<comment type="caution">
    <text evidence="5">The sequence shown here is derived from an EMBL/GenBank/DDBJ whole genome shotgun (WGS) entry which is preliminary data.</text>
</comment>
<dbReference type="InterPro" id="IPR052797">
    <property type="entry name" value="RegFact_GeneExpr_CellDeath"/>
</dbReference>
<dbReference type="InterPro" id="IPR036236">
    <property type="entry name" value="Znf_C2H2_sf"/>
</dbReference>
<dbReference type="AlphaFoldDB" id="A0AAN8XEX3"/>
<keyword evidence="1" id="KW-0862">Zinc</keyword>
<dbReference type="PANTHER" id="PTHR33936">
    <property type="entry name" value="PROTEIN CBG17840"/>
    <property type="match status" value="1"/>
</dbReference>
<accession>A0AAN8XEX3</accession>
<feature type="region of interest" description="Disordered" evidence="3">
    <location>
        <begin position="278"/>
        <end position="396"/>
    </location>
</feature>
<feature type="domain" description="C2H2-type" evidence="4">
    <location>
        <begin position="22"/>
        <end position="45"/>
    </location>
</feature>
<dbReference type="SMART" id="SM00355">
    <property type="entry name" value="ZnF_C2H2"/>
    <property type="match status" value="4"/>
</dbReference>
<gene>
    <name evidence="5" type="ORF">SK128_019963</name>
</gene>
<evidence type="ECO:0000259" key="4">
    <source>
        <dbReference type="PROSITE" id="PS50157"/>
    </source>
</evidence>
<reference evidence="5 6" key="1">
    <citation type="submission" date="2023-11" db="EMBL/GenBank/DDBJ databases">
        <title>Halocaridina rubra genome assembly.</title>
        <authorList>
            <person name="Smith C."/>
        </authorList>
    </citation>
    <scope>NUCLEOTIDE SEQUENCE [LARGE SCALE GENOMIC DNA]</scope>
    <source>
        <strain evidence="5">EP-1</strain>
        <tissue evidence="5">Whole</tissue>
    </source>
</reference>
<feature type="domain" description="C2H2-type" evidence="4">
    <location>
        <begin position="100"/>
        <end position="128"/>
    </location>
</feature>
<evidence type="ECO:0000256" key="2">
    <source>
        <dbReference type="SAM" id="Coils"/>
    </source>
</evidence>
<dbReference type="SUPFAM" id="SSF57667">
    <property type="entry name" value="beta-beta-alpha zinc fingers"/>
    <property type="match status" value="1"/>
</dbReference>
<dbReference type="Proteomes" id="UP001381693">
    <property type="component" value="Unassembled WGS sequence"/>
</dbReference>
<keyword evidence="6" id="KW-1185">Reference proteome</keyword>
<feature type="compositionally biased region" description="Basic residues" evidence="3">
    <location>
        <begin position="372"/>
        <end position="383"/>
    </location>
</feature>
<feature type="compositionally biased region" description="Low complexity" evidence="3">
    <location>
        <begin position="719"/>
        <end position="730"/>
    </location>
</feature>
<dbReference type="EMBL" id="JAXCGZ010009504">
    <property type="protein sequence ID" value="KAK7076954.1"/>
    <property type="molecule type" value="Genomic_DNA"/>
</dbReference>
<organism evidence="5 6">
    <name type="scientific">Halocaridina rubra</name>
    <name type="common">Hawaiian red shrimp</name>
    <dbReference type="NCBI Taxonomy" id="373956"/>
    <lineage>
        <taxon>Eukaryota</taxon>
        <taxon>Metazoa</taxon>
        <taxon>Ecdysozoa</taxon>
        <taxon>Arthropoda</taxon>
        <taxon>Crustacea</taxon>
        <taxon>Multicrustacea</taxon>
        <taxon>Malacostraca</taxon>
        <taxon>Eumalacostraca</taxon>
        <taxon>Eucarida</taxon>
        <taxon>Decapoda</taxon>
        <taxon>Pleocyemata</taxon>
        <taxon>Caridea</taxon>
        <taxon>Atyoidea</taxon>
        <taxon>Atyidae</taxon>
        <taxon>Halocaridina</taxon>
    </lineage>
</organism>
<evidence type="ECO:0000256" key="3">
    <source>
        <dbReference type="SAM" id="MobiDB-lite"/>
    </source>
</evidence>
<dbReference type="PANTHER" id="PTHR33936:SF25">
    <property type="entry name" value="C2H2-TYPE DOMAIN-CONTAINING PROTEIN"/>
    <property type="match status" value="1"/>
</dbReference>
<sequence>MSTSLPLPIMAGGQLPRPSVFVKCSYCTKDFTTASHKRRHEANIHGICLISKPKSKRTASAVTCEVCPKTFSNLANKKKHMKNIHGIKQLSASRDRASDLTCHSCGKTFSRISSKKRHVIEIHELPRTACCKHTLVKCKECNVNFGTLRTYREHLLQAHNITTDSVNYEFASNEEFMAWKDELEMDVGVNYTAHSGAWKSADGFRMIYYCQRSGVKKTGTSKIGSFCTSTIETTTNDGSIQVTYYVNHRDHDTDISSFDRMKLPTSEKDKIAEEIKENIKDSENRQELGKKCDQKRKAREIPNNSTGELSESIPKKMKKKKAKIKAENPHEESNLHSKNEPGNNVRNQVLCETTSTVNPDLDNNSRVENPKPKSKRRKKKSHLVKSESSDKSPVVTSVQSNATIINPVQSLSSTVTDSTKSISDVTVYPGLCNSGLILNSGQVPSGIVIRPNQNSVGNVLNPGILNAGLLLIRPQLPTSGSVINSGHLHQGLHLTSPTVSSIVQVGSLGEVSTGVTLINPAVGGCSQTVNPDQPTKTLTTVAGKMPLLTTASSNSVEVNELENKILKLQQKVWKLSGTVQELQDEIAHLKDTTICRNVIEYDMHTKMECLLKPLFTKTQIKAIITDQTIYQWPDDDIIAALKLYNISRKCYRYLKDVKGFPLPSLATLKIHGKKVLSEMDVAEEMQEPKNALDENPCTLDNVPAILESNDVELSGTKGNNIHSNSSQSNILENNCSETHT</sequence>
<keyword evidence="2" id="KW-0175">Coiled coil</keyword>
<feature type="compositionally biased region" description="Polar residues" evidence="3">
    <location>
        <begin position="340"/>
        <end position="362"/>
    </location>
</feature>
<evidence type="ECO:0000313" key="5">
    <source>
        <dbReference type="EMBL" id="KAK7076954.1"/>
    </source>
</evidence>
<evidence type="ECO:0000256" key="1">
    <source>
        <dbReference type="PROSITE-ProRule" id="PRU00042"/>
    </source>
</evidence>
<keyword evidence="1" id="KW-0479">Metal-binding</keyword>
<dbReference type="Pfam" id="PF00096">
    <property type="entry name" value="zf-C2H2"/>
    <property type="match status" value="1"/>
</dbReference>
<dbReference type="PROSITE" id="PS50157">
    <property type="entry name" value="ZINC_FINGER_C2H2_2"/>
    <property type="match status" value="3"/>
</dbReference>
<dbReference type="Gene3D" id="3.30.160.60">
    <property type="entry name" value="Classic Zinc Finger"/>
    <property type="match status" value="2"/>
</dbReference>
<name>A0AAN8XEX3_HALRR</name>
<feature type="compositionally biased region" description="Basic and acidic residues" evidence="3">
    <location>
        <begin position="324"/>
        <end position="339"/>
    </location>
</feature>
<feature type="domain" description="C2H2-type" evidence="4">
    <location>
        <begin position="62"/>
        <end position="85"/>
    </location>
</feature>
<feature type="region of interest" description="Disordered" evidence="3">
    <location>
        <begin position="716"/>
        <end position="740"/>
    </location>
</feature>
<dbReference type="PROSITE" id="PS00028">
    <property type="entry name" value="ZINC_FINGER_C2H2_1"/>
    <property type="match status" value="4"/>
</dbReference>
<feature type="compositionally biased region" description="Polar residues" evidence="3">
    <location>
        <begin position="731"/>
        <end position="740"/>
    </location>
</feature>